<dbReference type="EMBL" id="JWIR02000078">
    <property type="protein sequence ID" value="KKB34885.1"/>
    <property type="molecule type" value="Genomic_DNA"/>
</dbReference>
<evidence type="ECO:0000256" key="2">
    <source>
        <dbReference type="ARBA" id="ARBA00011838"/>
    </source>
</evidence>
<dbReference type="InterPro" id="IPR018038">
    <property type="entry name" value="Ribosomal_uL30_CS"/>
</dbReference>
<comment type="similarity">
    <text evidence="1 5 6">Belongs to the universal ribosomal protein uL30 family.</text>
</comment>
<evidence type="ECO:0000256" key="5">
    <source>
        <dbReference type="HAMAP-Rule" id="MF_01371"/>
    </source>
</evidence>
<dbReference type="STRING" id="1221996.QY95_03711"/>
<evidence type="ECO:0000259" key="7">
    <source>
        <dbReference type="Pfam" id="PF00327"/>
    </source>
</evidence>
<gene>
    <name evidence="5" type="primary">rpmD</name>
    <name evidence="8" type="ORF">QY95_03711</name>
</gene>
<reference evidence="8" key="1">
    <citation type="submission" date="2015-02" db="EMBL/GenBank/DDBJ databases">
        <title>Genome Assembly of Bacillaceae bacterium MTCC 8252.</title>
        <authorList>
            <person name="Verma A."/>
            <person name="Khatri I."/>
            <person name="Mual P."/>
            <person name="Subramanian S."/>
            <person name="Krishnamurthi S."/>
        </authorList>
    </citation>
    <scope>NUCLEOTIDE SEQUENCE [LARGE SCALE GENOMIC DNA]</scope>
    <source>
        <strain evidence="8">MTCC 8252</strain>
    </source>
</reference>
<dbReference type="PROSITE" id="PS00634">
    <property type="entry name" value="RIBOSOMAL_L30"/>
    <property type="match status" value="1"/>
</dbReference>
<evidence type="ECO:0000256" key="6">
    <source>
        <dbReference type="RuleBase" id="RU003734"/>
    </source>
</evidence>
<dbReference type="HAMAP" id="MF_01371_B">
    <property type="entry name" value="Ribosomal_uL30_B"/>
    <property type="match status" value="1"/>
</dbReference>
<evidence type="ECO:0000256" key="1">
    <source>
        <dbReference type="ARBA" id="ARBA00007594"/>
    </source>
</evidence>
<dbReference type="PANTHER" id="PTHR15892">
    <property type="entry name" value="MITOCHONDRIAL RIBOSOMAL PROTEIN L30"/>
    <property type="match status" value="1"/>
</dbReference>
<dbReference type="PANTHER" id="PTHR15892:SF2">
    <property type="entry name" value="LARGE RIBOSOMAL SUBUNIT PROTEIN UL30M"/>
    <property type="match status" value="1"/>
</dbReference>
<evidence type="ECO:0000256" key="4">
    <source>
        <dbReference type="ARBA" id="ARBA00023274"/>
    </source>
</evidence>
<dbReference type="InterPro" id="IPR036919">
    <property type="entry name" value="Ribo_uL30_ferredoxin-like_sf"/>
</dbReference>
<dbReference type="PIRSF" id="PIRSF002211">
    <property type="entry name" value="Ribosomal_L30_bac-type"/>
    <property type="match status" value="1"/>
</dbReference>
<dbReference type="GO" id="GO:0022625">
    <property type="term" value="C:cytosolic large ribosomal subunit"/>
    <property type="evidence" value="ECO:0007669"/>
    <property type="project" value="TreeGrafter"/>
</dbReference>
<comment type="subunit">
    <text evidence="2 5">Part of the 50S ribosomal subunit.</text>
</comment>
<evidence type="ECO:0000313" key="9">
    <source>
        <dbReference type="Proteomes" id="UP000031563"/>
    </source>
</evidence>
<organism evidence="8 9">
    <name type="scientific">Bacillus thermotolerans</name>
    <name type="common">Quasibacillus thermotolerans</name>
    <dbReference type="NCBI Taxonomy" id="1221996"/>
    <lineage>
        <taxon>Bacteria</taxon>
        <taxon>Bacillati</taxon>
        <taxon>Bacillota</taxon>
        <taxon>Bacilli</taxon>
        <taxon>Bacillales</taxon>
        <taxon>Bacillaceae</taxon>
        <taxon>Bacillus</taxon>
    </lineage>
</organism>
<keyword evidence="4 5" id="KW-0687">Ribonucleoprotein</keyword>
<sequence>MAEKLTITLTRSLIGRPKDQRETVKALGLRKMHQTVEHQDNAAIRGMINKVSHLVTVNEK</sequence>
<dbReference type="GO" id="GO:0003735">
    <property type="term" value="F:structural constituent of ribosome"/>
    <property type="evidence" value="ECO:0007669"/>
    <property type="project" value="InterPro"/>
</dbReference>
<dbReference type="AlphaFoldDB" id="A0A0F5HRC4"/>
<dbReference type="Pfam" id="PF00327">
    <property type="entry name" value="Ribosomal_L30"/>
    <property type="match status" value="1"/>
</dbReference>
<dbReference type="GO" id="GO:0006412">
    <property type="term" value="P:translation"/>
    <property type="evidence" value="ECO:0007669"/>
    <property type="project" value="UniProtKB-UniRule"/>
</dbReference>
<dbReference type="NCBIfam" id="TIGR01308">
    <property type="entry name" value="rpmD_bact"/>
    <property type="match status" value="1"/>
</dbReference>
<evidence type="ECO:0000313" key="8">
    <source>
        <dbReference type="EMBL" id="KKB34885.1"/>
    </source>
</evidence>
<evidence type="ECO:0000256" key="3">
    <source>
        <dbReference type="ARBA" id="ARBA00022980"/>
    </source>
</evidence>
<dbReference type="Gene3D" id="3.30.1390.20">
    <property type="entry name" value="Ribosomal protein L30, ferredoxin-like fold domain"/>
    <property type="match status" value="1"/>
</dbReference>
<dbReference type="InterPro" id="IPR005996">
    <property type="entry name" value="Ribosomal_uL30_bac-type"/>
</dbReference>
<proteinExistence type="inferred from homology"/>
<dbReference type="OrthoDB" id="9812790at2"/>
<dbReference type="Proteomes" id="UP000031563">
    <property type="component" value="Unassembled WGS sequence"/>
</dbReference>
<protein>
    <recommendedName>
        <fullName evidence="5">Large ribosomal subunit protein uL30</fullName>
    </recommendedName>
</protein>
<dbReference type="CDD" id="cd01658">
    <property type="entry name" value="Ribosomal_L30"/>
    <property type="match status" value="1"/>
</dbReference>
<keyword evidence="3 5" id="KW-0689">Ribosomal protein</keyword>
<keyword evidence="9" id="KW-1185">Reference proteome</keyword>
<feature type="domain" description="Large ribosomal subunit protein uL30-like ferredoxin-like fold" evidence="7">
    <location>
        <begin position="6"/>
        <end position="55"/>
    </location>
</feature>
<dbReference type="InterPro" id="IPR016082">
    <property type="entry name" value="Ribosomal_uL30_ferredoxin-like"/>
</dbReference>
<dbReference type="SUPFAM" id="SSF55129">
    <property type="entry name" value="Ribosomal protein L30p/L7e"/>
    <property type="match status" value="1"/>
</dbReference>
<dbReference type="FunFam" id="3.30.1390.20:FF:000001">
    <property type="entry name" value="50S ribosomal protein L30"/>
    <property type="match status" value="1"/>
</dbReference>
<dbReference type="RefSeq" id="WP_039234445.1">
    <property type="nucleotide sequence ID" value="NZ_JWIQ02000046.1"/>
</dbReference>
<accession>A0A0F5HRC4</accession>
<comment type="caution">
    <text evidence="8">The sequence shown here is derived from an EMBL/GenBank/DDBJ whole genome shotgun (WGS) entry which is preliminary data.</text>
</comment>
<name>A0A0F5HRC4_BACTR</name>
<accession>A0A0F5HPA4</accession>